<evidence type="ECO:0000313" key="2">
    <source>
        <dbReference type="EMBL" id="TXJ31269.1"/>
    </source>
</evidence>
<dbReference type="Pfam" id="PF18765">
    <property type="entry name" value="Polbeta"/>
    <property type="match status" value="1"/>
</dbReference>
<sequence>MIEDKLLKKIIEVFSSNEKIEKAILFGSRASNTEKYNSDIDIAIIGDNDLLFCERIKEELSNIPTLLKFDILNYYDIKNTNLKNHIDEDGIVIYDKNK</sequence>
<dbReference type="Gene3D" id="3.30.460.10">
    <property type="entry name" value="Beta Polymerase, domain 2"/>
    <property type="match status" value="1"/>
</dbReference>
<dbReference type="EMBL" id="SAXZ01000014">
    <property type="protein sequence ID" value="TXJ31269.1"/>
    <property type="molecule type" value="Genomic_DNA"/>
</dbReference>
<dbReference type="InterPro" id="IPR043519">
    <property type="entry name" value="NT_sf"/>
</dbReference>
<proteinExistence type="predicted"/>
<keyword evidence="3" id="KW-1185">Reference proteome</keyword>
<gene>
    <name evidence="2" type="ORF">EPJ71_11105</name>
</gene>
<evidence type="ECO:0000313" key="3">
    <source>
        <dbReference type="Proteomes" id="UP000322659"/>
    </source>
</evidence>
<name>A0ABY3K6X7_9SPIR</name>
<reference evidence="2 3" key="1">
    <citation type="journal article" date="1992" name="Lakartidningen">
        <title>[Penicillin V and not amoxicillin is the first choice preparation in acute otitis].</title>
        <authorList>
            <person name="Kamme C."/>
            <person name="Lundgren K."/>
            <person name="Prellner K."/>
        </authorList>
    </citation>
    <scope>NUCLEOTIDE SEQUENCE [LARGE SCALE GENOMIC DNA]</scope>
    <source>
        <strain evidence="2 3">PC5099IV</strain>
    </source>
</reference>
<feature type="domain" description="Polymerase beta nucleotidyltransferase" evidence="1">
    <location>
        <begin position="8"/>
        <end position="98"/>
    </location>
</feature>
<comment type="caution">
    <text evidence="2">The sequence shown here is derived from an EMBL/GenBank/DDBJ whole genome shotgun (WGS) entry which is preliminary data.</text>
</comment>
<dbReference type="InterPro" id="IPR041633">
    <property type="entry name" value="Polbeta"/>
</dbReference>
<dbReference type="Proteomes" id="UP000322659">
    <property type="component" value="Unassembled WGS sequence"/>
</dbReference>
<organism evidence="2 3">
    <name type="scientific">Brachyspira aalborgi</name>
    <dbReference type="NCBI Taxonomy" id="29522"/>
    <lineage>
        <taxon>Bacteria</taxon>
        <taxon>Pseudomonadati</taxon>
        <taxon>Spirochaetota</taxon>
        <taxon>Spirochaetia</taxon>
        <taxon>Brachyspirales</taxon>
        <taxon>Brachyspiraceae</taxon>
        <taxon>Brachyspira</taxon>
    </lineage>
</organism>
<accession>A0ABY3K6X7</accession>
<dbReference type="CDD" id="cd05403">
    <property type="entry name" value="NT_KNTase_like"/>
    <property type="match status" value="1"/>
</dbReference>
<evidence type="ECO:0000259" key="1">
    <source>
        <dbReference type="Pfam" id="PF18765"/>
    </source>
</evidence>
<dbReference type="RefSeq" id="WP_147748735.1">
    <property type="nucleotide sequence ID" value="NZ_SAXZ01000014.1"/>
</dbReference>
<dbReference type="SUPFAM" id="SSF81301">
    <property type="entry name" value="Nucleotidyltransferase"/>
    <property type="match status" value="1"/>
</dbReference>
<protein>
    <submittedName>
        <fullName evidence="2">Nucleotidyltransferase domain-containing protein</fullName>
    </submittedName>
</protein>